<dbReference type="Proteomes" id="UP000050509">
    <property type="component" value="Unassembled WGS sequence"/>
</dbReference>
<evidence type="ECO:0000313" key="1">
    <source>
        <dbReference type="EMBL" id="KPV46684.1"/>
    </source>
</evidence>
<protein>
    <submittedName>
        <fullName evidence="1">Uncharacterized protein</fullName>
    </submittedName>
</protein>
<dbReference type="EMBL" id="LJCR01003524">
    <property type="protein sequence ID" value="KPV46684.1"/>
    <property type="molecule type" value="Genomic_DNA"/>
</dbReference>
<comment type="caution">
    <text evidence="1">The sequence shown here is derived from an EMBL/GenBank/DDBJ whole genome shotgun (WGS) entry which is preliminary data.</text>
</comment>
<name>A0A0P9CLQ4_9CHLR</name>
<accession>A0A0P9CLQ4</accession>
<proteinExistence type="predicted"/>
<reference evidence="1 2" key="1">
    <citation type="submission" date="2015-09" db="EMBL/GenBank/DDBJ databases">
        <title>Draft genome sequence of Kouleothrix aurantiaca JCM 19913.</title>
        <authorList>
            <person name="Hemp J."/>
        </authorList>
    </citation>
    <scope>NUCLEOTIDE SEQUENCE [LARGE SCALE GENOMIC DNA]</scope>
    <source>
        <strain evidence="1 2">COM-B</strain>
    </source>
</reference>
<organism evidence="1 2">
    <name type="scientific">Kouleothrix aurantiaca</name>
    <dbReference type="NCBI Taxonomy" id="186479"/>
    <lineage>
        <taxon>Bacteria</taxon>
        <taxon>Bacillati</taxon>
        <taxon>Chloroflexota</taxon>
        <taxon>Chloroflexia</taxon>
        <taxon>Chloroflexales</taxon>
        <taxon>Roseiflexineae</taxon>
        <taxon>Roseiflexaceae</taxon>
        <taxon>Kouleothrix</taxon>
    </lineage>
</organism>
<evidence type="ECO:0000313" key="2">
    <source>
        <dbReference type="Proteomes" id="UP000050509"/>
    </source>
</evidence>
<gene>
    <name evidence="1" type="ORF">SE17_43075</name>
</gene>
<sequence length="121" mass="13477">MLKRTILTRAAHAMRRRNMWQASFVLVLVLIAMGAYGIGGLAPADAYSPRMPHDPAMHSFVEYLRAHTNARTPLPVSTPADPAQQAVMDYVRVHFTPTPQPSSLWDAAAQSVREYLRAHNP</sequence>
<dbReference type="AlphaFoldDB" id="A0A0P9CLQ4"/>
<keyword evidence="2" id="KW-1185">Reference proteome</keyword>